<dbReference type="Gene3D" id="1.25.40.10">
    <property type="entry name" value="Tetratricopeptide repeat domain"/>
    <property type="match status" value="2"/>
</dbReference>
<dbReference type="Proteomes" id="UP000682739">
    <property type="component" value="Chromosome"/>
</dbReference>
<feature type="repeat" description="TPR" evidence="4">
    <location>
        <begin position="267"/>
        <end position="300"/>
    </location>
</feature>
<protein>
    <recommendedName>
        <fullName evidence="2">diguanylate cyclase</fullName>
        <ecNumber evidence="2">2.7.7.65</ecNumber>
    </recommendedName>
</protein>
<evidence type="ECO:0000256" key="3">
    <source>
        <dbReference type="ARBA" id="ARBA00034247"/>
    </source>
</evidence>
<evidence type="ECO:0000313" key="9">
    <source>
        <dbReference type="Proteomes" id="UP000682739"/>
    </source>
</evidence>
<comment type="cofactor">
    <cofactor evidence="1">
        <name>Mg(2+)</name>
        <dbReference type="ChEBI" id="CHEBI:18420"/>
    </cofactor>
</comment>
<dbReference type="InterPro" id="IPR043128">
    <property type="entry name" value="Rev_trsase/Diguanyl_cyclase"/>
</dbReference>
<name>A0A975DDQ0_9GAMM</name>
<evidence type="ECO:0000313" key="8">
    <source>
        <dbReference type="EMBL" id="QTH63760.1"/>
    </source>
</evidence>
<dbReference type="RefSeq" id="WP_208831815.1">
    <property type="nucleotide sequence ID" value="NZ_CP072110.1"/>
</dbReference>
<dbReference type="Pfam" id="PF00990">
    <property type="entry name" value="GGDEF"/>
    <property type="match status" value="1"/>
</dbReference>
<dbReference type="Pfam" id="PF13424">
    <property type="entry name" value="TPR_12"/>
    <property type="match status" value="2"/>
</dbReference>
<dbReference type="EC" id="2.7.7.65" evidence="2"/>
<dbReference type="InterPro" id="IPR050469">
    <property type="entry name" value="Diguanylate_Cyclase"/>
</dbReference>
<dbReference type="CDD" id="cd01949">
    <property type="entry name" value="GGDEF"/>
    <property type="match status" value="1"/>
</dbReference>
<dbReference type="EMBL" id="CP072110">
    <property type="protein sequence ID" value="QTH63760.1"/>
    <property type="molecule type" value="Genomic_DNA"/>
</dbReference>
<proteinExistence type="predicted"/>
<dbReference type="GO" id="GO:0005886">
    <property type="term" value="C:plasma membrane"/>
    <property type="evidence" value="ECO:0007669"/>
    <property type="project" value="TreeGrafter"/>
</dbReference>
<keyword evidence="6" id="KW-0812">Transmembrane</keyword>
<evidence type="ECO:0000256" key="4">
    <source>
        <dbReference type="PROSITE-ProRule" id="PRU00339"/>
    </source>
</evidence>
<evidence type="ECO:0000256" key="5">
    <source>
        <dbReference type="SAM" id="Coils"/>
    </source>
</evidence>
<gene>
    <name evidence="8" type="ORF">J1N51_13750</name>
</gene>
<reference evidence="8" key="1">
    <citation type="submission" date="2021-03" db="EMBL/GenBank/DDBJ databases">
        <title>Description of Psychrosphaera ytuae sp. nov. isolated from deep sea sediment of South China Sea.</title>
        <authorList>
            <person name="Zhang J."/>
            <person name="Xu X.-D."/>
        </authorList>
    </citation>
    <scope>NUCLEOTIDE SEQUENCE</scope>
    <source>
        <strain evidence="8">MTZ26</strain>
    </source>
</reference>
<keyword evidence="6" id="KW-1133">Transmembrane helix</keyword>
<dbReference type="PROSITE" id="PS50887">
    <property type="entry name" value="GGDEF"/>
    <property type="match status" value="1"/>
</dbReference>
<keyword evidence="6" id="KW-0472">Membrane</keyword>
<dbReference type="SUPFAM" id="SSF55073">
    <property type="entry name" value="Nucleotide cyclase"/>
    <property type="match status" value="1"/>
</dbReference>
<dbReference type="GO" id="GO:0052621">
    <property type="term" value="F:diguanylate cyclase activity"/>
    <property type="evidence" value="ECO:0007669"/>
    <property type="project" value="UniProtKB-EC"/>
</dbReference>
<dbReference type="PANTHER" id="PTHR45138:SF9">
    <property type="entry name" value="DIGUANYLATE CYCLASE DGCM-RELATED"/>
    <property type="match status" value="1"/>
</dbReference>
<dbReference type="NCBIfam" id="TIGR00254">
    <property type="entry name" value="GGDEF"/>
    <property type="match status" value="1"/>
</dbReference>
<feature type="domain" description="GGDEF" evidence="7">
    <location>
        <begin position="493"/>
        <end position="625"/>
    </location>
</feature>
<evidence type="ECO:0000256" key="2">
    <source>
        <dbReference type="ARBA" id="ARBA00012528"/>
    </source>
</evidence>
<dbReference type="KEGG" id="psym:J1N51_13750"/>
<feature type="repeat" description="TPR" evidence="4">
    <location>
        <begin position="227"/>
        <end position="260"/>
    </location>
</feature>
<dbReference type="SMART" id="SM00028">
    <property type="entry name" value="TPR"/>
    <property type="match status" value="4"/>
</dbReference>
<keyword evidence="9" id="KW-1185">Reference proteome</keyword>
<dbReference type="InterPro" id="IPR029787">
    <property type="entry name" value="Nucleotide_cyclase"/>
</dbReference>
<dbReference type="InterPro" id="IPR011990">
    <property type="entry name" value="TPR-like_helical_dom_sf"/>
</dbReference>
<feature type="coiled-coil region" evidence="5">
    <location>
        <begin position="400"/>
        <end position="427"/>
    </location>
</feature>
<accession>A0A975DDQ0</accession>
<dbReference type="Gene3D" id="3.30.70.270">
    <property type="match status" value="1"/>
</dbReference>
<keyword evidence="4" id="KW-0802">TPR repeat</keyword>
<comment type="catalytic activity">
    <reaction evidence="3">
        <text>2 GTP = 3',3'-c-di-GMP + 2 diphosphate</text>
        <dbReference type="Rhea" id="RHEA:24898"/>
        <dbReference type="ChEBI" id="CHEBI:33019"/>
        <dbReference type="ChEBI" id="CHEBI:37565"/>
        <dbReference type="ChEBI" id="CHEBI:58805"/>
        <dbReference type="EC" id="2.7.7.65"/>
    </reaction>
</comment>
<keyword evidence="5" id="KW-0175">Coiled coil</keyword>
<dbReference type="InterPro" id="IPR019734">
    <property type="entry name" value="TPR_rpt"/>
</dbReference>
<dbReference type="PROSITE" id="PS50005">
    <property type="entry name" value="TPR"/>
    <property type="match status" value="2"/>
</dbReference>
<dbReference type="InterPro" id="IPR000160">
    <property type="entry name" value="GGDEF_dom"/>
</dbReference>
<evidence type="ECO:0000256" key="6">
    <source>
        <dbReference type="SAM" id="Phobius"/>
    </source>
</evidence>
<evidence type="ECO:0000259" key="7">
    <source>
        <dbReference type="PROSITE" id="PS50887"/>
    </source>
</evidence>
<dbReference type="PANTHER" id="PTHR45138">
    <property type="entry name" value="REGULATORY COMPONENTS OF SENSORY TRANSDUCTION SYSTEM"/>
    <property type="match status" value="1"/>
</dbReference>
<evidence type="ECO:0000256" key="1">
    <source>
        <dbReference type="ARBA" id="ARBA00001946"/>
    </source>
</evidence>
<sequence>MRIIITTIFSMILLTFSNLVIAEVTSQSELQKQLIAIEDNMSATPEQQLMEYQTLLAIAEQNEWQNSIVRVNVAIVETYLALERLQTAQSLISEYLPKSDTTELIESNVRLVLAQLRINHIQNQPTSELLEDIYSKLTLIKDKKILGGIYSVIGTQFYEKGQLEQAITYQNLAREQYEAIDYKYGLASTVNSLANIYSAKSEYKMAIEYLQESLAIMRSLKSKYNESIILFNLAHNYGYLKDYDKAKQAYSQSLKISIELNDIAGQAWTEQALGGLYESQESYEKALLYYNQALPFFEENKDKRNIMNIQLGRVNSLIEMGEVEKAEKEIVYLESLTNELKQSENDLTIGLMRQQAKLSAAKGDFKTAFDLQTQVTKDLQKMHERMSHEKHEELLVHYDMEKKENDNRVLQRENELKELKLQQKQREGLVWRLILAFVVIVLLVIGFLLHRLLLNRNHFQQMALKDHLTDAPNRRAILQFAERQFQITKRTKQPLTIAIIDLDYFKKINDNFGHEVGDAVLVAYAKAIKSSIRSQDMFGRYGGEEWLVVLTNTNLEDIKTIFERIKTNVSQIEIDNIEEDFAMTFSLGASQVESSDGSINEVIKRADECLYKAKEGGRNQFVTAI</sequence>
<organism evidence="8 9">
    <name type="scientific">Psychrosphaera ytuae</name>
    <dbReference type="NCBI Taxonomy" id="2820710"/>
    <lineage>
        <taxon>Bacteria</taxon>
        <taxon>Pseudomonadati</taxon>
        <taxon>Pseudomonadota</taxon>
        <taxon>Gammaproteobacteria</taxon>
        <taxon>Alteromonadales</taxon>
        <taxon>Pseudoalteromonadaceae</taxon>
        <taxon>Psychrosphaera</taxon>
    </lineage>
</organism>
<dbReference type="GO" id="GO:1902201">
    <property type="term" value="P:negative regulation of bacterial-type flagellum-dependent cell motility"/>
    <property type="evidence" value="ECO:0007669"/>
    <property type="project" value="TreeGrafter"/>
</dbReference>
<dbReference type="SMART" id="SM00267">
    <property type="entry name" value="GGDEF"/>
    <property type="match status" value="1"/>
</dbReference>
<feature type="transmembrane region" description="Helical" evidence="6">
    <location>
        <begin position="429"/>
        <end position="449"/>
    </location>
</feature>
<dbReference type="GO" id="GO:0043709">
    <property type="term" value="P:cell adhesion involved in single-species biofilm formation"/>
    <property type="evidence" value="ECO:0007669"/>
    <property type="project" value="TreeGrafter"/>
</dbReference>
<dbReference type="SUPFAM" id="SSF48452">
    <property type="entry name" value="TPR-like"/>
    <property type="match status" value="1"/>
</dbReference>
<dbReference type="FunFam" id="3.30.70.270:FF:000001">
    <property type="entry name" value="Diguanylate cyclase domain protein"/>
    <property type="match status" value="1"/>
</dbReference>
<dbReference type="AlphaFoldDB" id="A0A975DDQ0"/>